<reference evidence="12 13" key="1">
    <citation type="journal article" date="2011" name="Proc. Natl. Acad. Sci. U.S.A.">
        <title>Evolutionary erosion of yeast sex chromosomes by mating-type switching accidents.</title>
        <authorList>
            <person name="Gordon J.L."/>
            <person name="Armisen D."/>
            <person name="Proux-Wera E."/>
            <person name="Oheigeartaigh S.S."/>
            <person name="Byrne K.P."/>
            <person name="Wolfe K.H."/>
        </authorList>
    </citation>
    <scope>NUCLEOTIDE SEQUENCE [LARGE SCALE GENOMIC DNA]</scope>
    <source>
        <strain evidence="13">ATCC 34711 / CBS 6284 / DSM 70876 / NBRC 10599 / NRRL Y-10934 / UCD 77-7</strain>
    </source>
</reference>
<dbReference type="PANTHER" id="PTHR18919:SF165">
    <property type="entry name" value="ACETYL-COA ACETYLTRANSFERASE"/>
    <property type="match status" value="1"/>
</dbReference>
<gene>
    <name evidence="12" type="primary">TBLA0A01640</name>
    <name evidence="12" type="ORF">TBLA_0A01640</name>
</gene>
<evidence type="ECO:0000256" key="8">
    <source>
        <dbReference type="PIRSR" id="PIRSR000429-1"/>
    </source>
</evidence>
<dbReference type="OMA" id="TAMAVEC"/>
<evidence type="ECO:0000256" key="4">
    <source>
        <dbReference type="ARBA" id="ARBA00023315"/>
    </source>
</evidence>
<feature type="domain" description="Thiolase C-terminal" evidence="11">
    <location>
        <begin position="273"/>
        <end position="396"/>
    </location>
</feature>
<dbReference type="InterPro" id="IPR016039">
    <property type="entry name" value="Thiolase-like"/>
</dbReference>
<dbReference type="HOGENOM" id="CLU_031026_0_1_1"/>
<name>I2GV12_HENB6</name>
<dbReference type="RefSeq" id="XP_004177483.1">
    <property type="nucleotide sequence ID" value="XM_004177435.1"/>
</dbReference>
<evidence type="ECO:0000313" key="13">
    <source>
        <dbReference type="Proteomes" id="UP000002866"/>
    </source>
</evidence>
<dbReference type="GO" id="GO:0003985">
    <property type="term" value="F:acetyl-CoA C-acetyltransferase activity"/>
    <property type="evidence" value="ECO:0007669"/>
    <property type="project" value="UniProtKB-EC"/>
</dbReference>
<dbReference type="InterPro" id="IPR020615">
    <property type="entry name" value="Thiolase_acyl_enz_int_AS"/>
</dbReference>
<proteinExistence type="inferred from homology"/>
<dbReference type="GO" id="GO:0006696">
    <property type="term" value="P:ergosterol biosynthetic process"/>
    <property type="evidence" value="ECO:0007669"/>
    <property type="project" value="EnsemblFungi"/>
</dbReference>
<keyword evidence="13" id="KW-1185">Reference proteome</keyword>
<protein>
    <recommendedName>
        <fullName evidence="6">Acetyl-CoA acetyltransferase</fullName>
        <ecNumber evidence="2">2.3.1.9</ecNumber>
    </recommendedName>
    <alternativeName>
        <fullName evidence="7">Ergosterol biosynthesis protein 10</fullName>
    </alternativeName>
</protein>
<feature type="active site" description="Proton acceptor" evidence="8">
    <location>
        <position position="353"/>
    </location>
</feature>
<dbReference type="GeneID" id="14493264"/>
<dbReference type="Pfam" id="PF00108">
    <property type="entry name" value="Thiolase_N"/>
    <property type="match status" value="1"/>
</dbReference>
<evidence type="ECO:0000256" key="2">
    <source>
        <dbReference type="ARBA" id="ARBA00012705"/>
    </source>
</evidence>
<organism evidence="12 13">
    <name type="scientific">Henningerozyma blattae (strain ATCC 34711 / CBS 6284 / DSM 70876 / NBRC 10599 / NRRL Y-10934 / UCD 77-7)</name>
    <name type="common">Yeast</name>
    <name type="synonym">Tetrapisispora blattae</name>
    <dbReference type="NCBI Taxonomy" id="1071380"/>
    <lineage>
        <taxon>Eukaryota</taxon>
        <taxon>Fungi</taxon>
        <taxon>Dikarya</taxon>
        <taxon>Ascomycota</taxon>
        <taxon>Saccharomycotina</taxon>
        <taxon>Saccharomycetes</taxon>
        <taxon>Saccharomycetales</taxon>
        <taxon>Saccharomycetaceae</taxon>
        <taxon>Henningerozyma</taxon>
    </lineage>
</organism>
<dbReference type="InParanoid" id="I2GV12"/>
<dbReference type="InterPro" id="IPR020617">
    <property type="entry name" value="Thiolase_C"/>
</dbReference>
<comment type="pathway">
    <text evidence="5">Metabolic intermediate biosynthesis; (R)-mevalonate biosynthesis; (R)-mevalonate from acetyl-CoA: step 1/3.</text>
</comment>
<dbReference type="GO" id="GO:0006635">
    <property type="term" value="P:fatty acid beta-oxidation"/>
    <property type="evidence" value="ECO:0007669"/>
    <property type="project" value="TreeGrafter"/>
</dbReference>
<evidence type="ECO:0000259" key="11">
    <source>
        <dbReference type="Pfam" id="PF02803"/>
    </source>
</evidence>
<dbReference type="CDD" id="cd00751">
    <property type="entry name" value="thiolase"/>
    <property type="match status" value="1"/>
</dbReference>
<feature type="active site" description="Proton acceptor" evidence="8">
    <location>
        <position position="383"/>
    </location>
</feature>
<evidence type="ECO:0000256" key="6">
    <source>
        <dbReference type="ARBA" id="ARBA00044137"/>
    </source>
</evidence>
<keyword evidence="4 9" id="KW-0012">Acyltransferase</keyword>
<dbReference type="NCBIfam" id="TIGR01930">
    <property type="entry name" value="AcCoA-C-Actrans"/>
    <property type="match status" value="1"/>
</dbReference>
<dbReference type="PANTHER" id="PTHR18919">
    <property type="entry name" value="ACETYL-COA C-ACYLTRANSFERASE"/>
    <property type="match status" value="1"/>
</dbReference>
<dbReference type="AlphaFoldDB" id="I2GV12"/>
<feature type="domain" description="Thiolase N-terminal" evidence="10">
    <location>
        <begin position="5"/>
        <end position="265"/>
    </location>
</feature>
<dbReference type="OrthoDB" id="5404651at2759"/>
<dbReference type="PROSITE" id="PS00737">
    <property type="entry name" value="THIOLASE_2"/>
    <property type="match status" value="1"/>
</dbReference>
<feature type="active site" description="Acyl-thioester intermediate" evidence="8">
    <location>
        <position position="90"/>
    </location>
</feature>
<accession>I2GV12</accession>
<dbReference type="PIRSF" id="PIRSF000429">
    <property type="entry name" value="Ac-CoA_Ac_transf"/>
    <property type="match status" value="1"/>
</dbReference>
<dbReference type="FunCoup" id="I2GV12">
    <property type="interactions" value="619"/>
</dbReference>
<dbReference type="eggNOG" id="KOG1390">
    <property type="taxonomic scope" value="Eukaryota"/>
</dbReference>
<dbReference type="EC" id="2.3.1.9" evidence="2"/>
<comment type="similarity">
    <text evidence="1 9">Belongs to the thiolase-like superfamily. Thiolase family.</text>
</comment>
<dbReference type="STRING" id="1071380.I2GV12"/>
<dbReference type="Pfam" id="PF02803">
    <property type="entry name" value="Thiolase_C"/>
    <property type="match status" value="1"/>
</dbReference>
<dbReference type="InterPro" id="IPR020616">
    <property type="entry name" value="Thiolase_N"/>
</dbReference>
<dbReference type="Proteomes" id="UP000002866">
    <property type="component" value="Chromosome 1"/>
</dbReference>
<evidence type="ECO:0000256" key="9">
    <source>
        <dbReference type="RuleBase" id="RU003557"/>
    </source>
</evidence>
<sequence length="397" mass="41785">MSDPVYIVAAKRTPIGSFQGCLSSLSAIELGAIAVKAALETVPQIPLDKIDEIVYGNVLSAGLGQAPARQVALKAGIPDHVVDSTINKVCASGMKSIIYGTQAIKCGTAGIVVVGGCESMTNAPYLMPSARAGCRFGDSTMVDVLQKDGLNDAYDGLAMGVHGEKCAKDFNISREEQDNYAIESYRKAQTAQAKGKFDNEIVPVTIKGKRGKQDVIVTKDEETSKLNVEKLRSARTVFQKENGTITAANASPINDGAAALILVSKENLEKYNLKPLAIIRGSGEAAHKPADFTWAPTLAVPKALANARLNNIEDIDYFEFNEAFSVVGVVNPKNLKIPLEKVNVYGGAVAIGHPLGCSGARIVVTLLNVLIQENGKLGCAAICNGGGGASSVIIERV</sequence>
<dbReference type="EMBL" id="HE806316">
    <property type="protein sequence ID" value="CCH57964.1"/>
    <property type="molecule type" value="Genomic_DNA"/>
</dbReference>
<dbReference type="InterPro" id="IPR002155">
    <property type="entry name" value="Thiolase"/>
</dbReference>
<evidence type="ECO:0000256" key="3">
    <source>
        <dbReference type="ARBA" id="ARBA00022679"/>
    </source>
</evidence>
<evidence type="ECO:0000259" key="10">
    <source>
        <dbReference type="Pfam" id="PF00108"/>
    </source>
</evidence>
<dbReference type="FunFam" id="3.40.47.10:FF:000007">
    <property type="entry name" value="acetyl-CoA acetyltransferase, mitochondrial"/>
    <property type="match status" value="1"/>
</dbReference>
<dbReference type="GO" id="GO:0005739">
    <property type="term" value="C:mitochondrion"/>
    <property type="evidence" value="ECO:0007669"/>
    <property type="project" value="TreeGrafter"/>
</dbReference>
<keyword evidence="3 9" id="KW-0808">Transferase</keyword>
<dbReference type="PROSITE" id="PS00098">
    <property type="entry name" value="THIOLASE_1"/>
    <property type="match status" value="1"/>
</dbReference>
<evidence type="ECO:0000256" key="1">
    <source>
        <dbReference type="ARBA" id="ARBA00010982"/>
    </source>
</evidence>
<evidence type="ECO:0000313" key="12">
    <source>
        <dbReference type="EMBL" id="CCH57964.1"/>
    </source>
</evidence>
<dbReference type="InterPro" id="IPR020613">
    <property type="entry name" value="Thiolase_CS"/>
</dbReference>
<evidence type="ECO:0000256" key="7">
    <source>
        <dbReference type="ARBA" id="ARBA00084041"/>
    </source>
</evidence>
<dbReference type="Gene3D" id="3.40.47.10">
    <property type="match status" value="1"/>
</dbReference>
<evidence type="ECO:0000256" key="5">
    <source>
        <dbReference type="ARBA" id="ARBA00037924"/>
    </source>
</evidence>
<dbReference type="SUPFAM" id="SSF53901">
    <property type="entry name" value="Thiolase-like"/>
    <property type="match status" value="2"/>
</dbReference>
<dbReference type="KEGG" id="tbl:TBLA_0A01640"/>